<dbReference type="Gene3D" id="2.60.40.10">
    <property type="entry name" value="Immunoglobulins"/>
    <property type="match status" value="1"/>
</dbReference>
<dbReference type="InterPro" id="IPR028994">
    <property type="entry name" value="Integrin_alpha_N"/>
</dbReference>
<dbReference type="InterPro" id="IPR013783">
    <property type="entry name" value="Ig-like_fold"/>
</dbReference>
<comment type="caution">
    <text evidence="4">The sequence shown here is derived from an EMBL/GenBank/DDBJ whole genome shotgun (WGS) entry which is preliminary data.</text>
</comment>
<feature type="domain" description="C-type lectin" evidence="3">
    <location>
        <begin position="530"/>
        <end position="641"/>
    </location>
</feature>
<dbReference type="SUPFAM" id="SSF69318">
    <property type="entry name" value="Integrin alpha N-terminal domain"/>
    <property type="match status" value="1"/>
</dbReference>
<dbReference type="InterPro" id="IPR014756">
    <property type="entry name" value="Ig_E-set"/>
</dbReference>
<keyword evidence="1" id="KW-0732">Signal</keyword>
<dbReference type="InterPro" id="IPR018378">
    <property type="entry name" value="C-type_lectin_CS"/>
</dbReference>
<evidence type="ECO:0000256" key="2">
    <source>
        <dbReference type="ARBA" id="ARBA00023157"/>
    </source>
</evidence>
<reference evidence="4 5" key="1">
    <citation type="submission" date="2017-08" db="EMBL/GenBank/DDBJ databases">
        <title>Infants hospitalized years apart are colonized by the same room-sourced microbial strains.</title>
        <authorList>
            <person name="Brooks B."/>
            <person name="Olm M.R."/>
            <person name="Firek B.A."/>
            <person name="Baker R."/>
            <person name="Thomas B.C."/>
            <person name="Morowitz M.J."/>
            <person name="Banfield J.F."/>
        </authorList>
    </citation>
    <scope>NUCLEOTIDE SEQUENCE [LARGE SCALE GENOMIC DNA]</scope>
    <source>
        <strain evidence="4">S2_003_000_R2_14</strain>
    </source>
</reference>
<dbReference type="SUPFAM" id="SSF81296">
    <property type="entry name" value="E set domains"/>
    <property type="match status" value="1"/>
</dbReference>
<evidence type="ECO:0000256" key="1">
    <source>
        <dbReference type="ARBA" id="ARBA00022729"/>
    </source>
</evidence>
<dbReference type="PANTHER" id="PTHR46580">
    <property type="entry name" value="SENSOR KINASE-RELATED"/>
    <property type="match status" value="1"/>
</dbReference>
<keyword evidence="2" id="KW-1015">Disulfide bond</keyword>
<dbReference type="InterPro" id="IPR016186">
    <property type="entry name" value="C-type_lectin-like/link_sf"/>
</dbReference>
<gene>
    <name evidence="4" type="ORF">DI536_08835</name>
</gene>
<protein>
    <recommendedName>
        <fullName evidence="3">C-type lectin domain-containing protein</fullName>
    </recommendedName>
</protein>
<evidence type="ECO:0000259" key="3">
    <source>
        <dbReference type="PROSITE" id="PS50041"/>
    </source>
</evidence>
<dbReference type="PANTHER" id="PTHR46580:SF4">
    <property type="entry name" value="ATP_GTP-BINDING PROTEIN"/>
    <property type="match status" value="1"/>
</dbReference>
<dbReference type="CDD" id="cd00037">
    <property type="entry name" value="CLECT"/>
    <property type="match status" value="1"/>
</dbReference>
<organism evidence="4 5">
    <name type="scientific">Archangium gephyra</name>
    <dbReference type="NCBI Taxonomy" id="48"/>
    <lineage>
        <taxon>Bacteria</taxon>
        <taxon>Pseudomonadati</taxon>
        <taxon>Myxococcota</taxon>
        <taxon>Myxococcia</taxon>
        <taxon>Myxococcales</taxon>
        <taxon>Cystobacterineae</taxon>
        <taxon>Archangiaceae</taxon>
        <taxon>Archangium</taxon>
    </lineage>
</organism>
<dbReference type="SMART" id="SM00429">
    <property type="entry name" value="IPT"/>
    <property type="match status" value="1"/>
</dbReference>
<accession>A0A2W5VXW8</accession>
<dbReference type="Proteomes" id="UP000249061">
    <property type="component" value="Unassembled WGS sequence"/>
</dbReference>
<evidence type="ECO:0000313" key="5">
    <source>
        <dbReference type="Proteomes" id="UP000249061"/>
    </source>
</evidence>
<dbReference type="Gene3D" id="2.130.10.130">
    <property type="entry name" value="Integrin alpha, N-terminal"/>
    <property type="match status" value="1"/>
</dbReference>
<dbReference type="PROSITE" id="PS50041">
    <property type="entry name" value="C_TYPE_LECTIN_2"/>
    <property type="match status" value="1"/>
</dbReference>
<dbReference type="AlphaFoldDB" id="A0A2W5VXW8"/>
<dbReference type="Pfam" id="PF01833">
    <property type="entry name" value="TIG"/>
    <property type="match status" value="1"/>
</dbReference>
<dbReference type="CDD" id="cd00603">
    <property type="entry name" value="IPT_PCSR"/>
    <property type="match status" value="1"/>
</dbReference>
<dbReference type="EMBL" id="QFQP01000005">
    <property type="protein sequence ID" value="PZR15541.1"/>
    <property type="molecule type" value="Genomic_DNA"/>
</dbReference>
<dbReference type="InterPro" id="IPR013517">
    <property type="entry name" value="FG-GAP"/>
</dbReference>
<sequence length="667" mass="69429">MNRSALVLSALTLVACEPPKVTPLELTGIAPTQGTARGGQRLTITGAGFDKSSTVIVGGRPGRVTKQTETELTVVTPSGIAGLATIEVTAGESKQRFDGGYTYERLPFLLVDATEVKLEAGPLEGALSTAADYEGDGDEDLFQAARREGVSVLVNDGEKLTQRLIDVPGTLLDGGVDGGTVARSDVYSVAAGDFDGDGVVDLFLGTAGKTRSQLLFGNEGGGFSEAASKFPAVYGSNQRATVLDSDGDGDLDLIVTASALDATDAPVVMLFTNDGRGRFVDASSKLAGPKLAATGVSVADFDGDGDADLFFSMTNETCRLFLGDGSGVFQLAAPDALPVDSSPKAGVAAVGDLDHDGTLDLYVPTETQDQVWLNDGTAHFANLTEAHLSPEVQPADSAQFVDVDLDGHLDVVVVERAGRMRFLRNDGLGRLFDYSPDIVGNDNATRTVDALVVDLEKDGVPELFASRSGVARPALFVTTLDIEDADEDGWFDSLDVCVEAPANVQAHRAPFGCRSSAECQAKLGCDLKVWGDSAYLSCAGPVTWPAAKTFCEKQGALLAEIDSAQESVALASGLAAPAWFALDDSDTEGLWKANGATPGWFNWAPMQPDNAGAAGEDCGQLLADGKWNDAPCTSTARVLCETSRFPTPVSSETCPSDAGVAVDGGSR</sequence>
<dbReference type="InterPro" id="IPR002909">
    <property type="entry name" value="IPT_dom"/>
</dbReference>
<dbReference type="PROSITE" id="PS00615">
    <property type="entry name" value="C_TYPE_LECTIN_1"/>
    <property type="match status" value="1"/>
</dbReference>
<dbReference type="Pfam" id="PF00059">
    <property type="entry name" value="Lectin_C"/>
    <property type="match status" value="1"/>
</dbReference>
<dbReference type="Gene3D" id="3.10.100.10">
    <property type="entry name" value="Mannose-Binding Protein A, subunit A"/>
    <property type="match status" value="1"/>
</dbReference>
<proteinExistence type="predicted"/>
<dbReference type="InterPro" id="IPR001304">
    <property type="entry name" value="C-type_lectin-like"/>
</dbReference>
<evidence type="ECO:0000313" key="4">
    <source>
        <dbReference type="EMBL" id="PZR15541.1"/>
    </source>
</evidence>
<dbReference type="PROSITE" id="PS51257">
    <property type="entry name" value="PROKAR_LIPOPROTEIN"/>
    <property type="match status" value="1"/>
</dbReference>
<dbReference type="InterPro" id="IPR016187">
    <property type="entry name" value="CTDL_fold"/>
</dbReference>
<dbReference type="Pfam" id="PF13517">
    <property type="entry name" value="FG-GAP_3"/>
    <property type="match status" value="3"/>
</dbReference>
<name>A0A2W5VXW8_9BACT</name>
<dbReference type="SMART" id="SM00034">
    <property type="entry name" value="CLECT"/>
    <property type="match status" value="1"/>
</dbReference>
<dbReference type="SUPFAM" id="SSF56436">
    <property type="entry name" value="C-type lectin-like"/>
    <property type="match status" value="1"/>
</dbReference>